<gene>
    <name evidence="3" type="ORF">ACFPQ5_09100</name>
</gene>
<proteinExistence type="predicted"/>
<reference evidence="4" key="1">
    <citation type="journal article" date="2019" name="Int. J. Syst. Evol. Microbiol.">
        <title>The Global Catalogue of Microorganisms (GCM) 10K type strain sequencing project: providing services to taxonomists for standard genome sequencing and annotation.</title>
        <authorList>
            <consortium name="The Broad Institute Genomics Platform"/>
            <consortium name="The Broad Institute Genome Sequencing Center for Infectious Disease"/>
            <person name="Wu L."/>
            <person name="Ma J."/>
        </authorList>
    </citation>
    <scope>NUCLEOTIDE SEQUENCE [LARGE SCALE GENOMIC DNA]</scope>
    <source>
        <strain evidence="4">CCUG 43111</strain>
    </source>
</reference>
<name>A0ABW0ML81_9BURK</name>
<protein>
    <submittedName>
        <fullName evidence="3">GIN domain-containing protein</fullName>
    </submittedName>
</protein>
<evidence type="ECO:0000313" key="3">
    <source>
        <dbReference type="EMBL" id="MFC5478345.1"/>
    </source>
</evidence>
<dbReference type="EMBL" id="JBHSMR010000013">
    <property type="protein sequence ID" value="MFC5478345.1"/>
    <property type="molecule type" value="Genomic_DNA"/>
</dbReference>
<dbReference type="Gene3D" id="2.160.20.120">
    <property type="match status" value="1"/>
</dbReference>
<feature type="region of interest" description="Disordered" evidence="1">
    <location>
        <begin position="244"/>
        <end position="270"/>
    </location>
</feature>
<sequence>MRSLFKVGLGLLLLAFVLIGLSYGMLRAQGGATSNDHIRTRLVGDENRSITRQVRAVELSGPIDLSLRYGAEASLVVRGEQRLLANIETSQTGRVLHIGTRGIVLRHRQPIEVELTLPSLERVGVDGSGDTRINGFSGERIELELNGSGSVDFNGRYRQAKAVVHGTGELTLDAGNGDSVEAELTGGGTITLAGAARSFEAVSNGSGTLDAQRLRAEAVKVRQTGSGNASVTAHATVAAAVSGSGDIDVYGNPPERSISRTGSGDVHFDH</sequence>
<comment type="caution">
    <text evidence="3">The sequence shown here is derived from an EMBL/GenBank/DDBJ whole genome shotgun (WGS) entry which is preliminary data.</text>
</comment>
<organism evidence="3 4">
    <name type="scientific">Massilia suwonensis</name>
    <dbReference type="NCBI Taxonomy" id="648895"/>
    <lineage>
        <taxon>Bacteria</taxon>
        <taxon>Pseudomonadati</taxon>
        <taxon>Pseudomonadota</taxon>
        <taxon>Betaproteobacteria</taxon>
        <taxon>Burkholderiales</taxon>
        <taxon>Oxalobacteraceae</taxon>
        <taxon>Telluria group</taxon>
        <taxon>Massilia</taxon>
    </lineage>
</organism>
<dbReference type="InterPro" id="IPR021255">
    <property type="entry name" value="DUF2807"/>
</dbReference>
<keyword evidence="4" id="KW-1185">Reference proteome</keyword>
<evidence type="ECO:0000313" key="4">
    <source>
        <dbReference type="Proteomes" id="UP001596101"/>
    </source>
</evidence>
<dbReference type="PANTHER" id="PTHR39200:SF1">
    <property type="entry name" value="AUTO-TRANSPORTER ADHESIN HEAD GIN DOMAIN-CONTAINING PROTEIN-RELATED"/>
    <property type="match status" value="1"/>
</dbReference>
<feature type="domain" description="Putative auto-transporter adhesin head GIN" evidence="2">
    <location>
        <begin position="56"/>
        <end position="253"/>
    </location>
</feature>
<dbReference type="PANTHER" id="PTHR39200">
    <property type="entry name" value="HYPOTHETICAL EXPORTED PROTEIN"/>
    <property type="match status" value="1"/>
</dbReference>
<accession>A0ABW0ML81</accession>
<dbReference type="RefSeq" id="WP_379753871.1">
    <property type="nucleotide sequence ID" value="NZ_JBHSMR010000013.1"/>
</dbReference>
<dbReference type="Pfam" id="PF10988">
    <property type="entry name" value="DUF2807"/>
    <property type="match status" value="1"/>
</dbReference>
<evidence type="ECO:0000256" key="1">
    <source>
        <dbReference type="SAM" id="MobiDB-lite"/>
    </source>
</evidence>
<dbReference type="Proteomes" id="UP001596101">
    <property type="component" value="Unassembled WGS sequence"/>
</dbReference>
<evidence type="ECO:0000259" key="2">
    <source>
        <dbReference type="Pfam" id="PF10988"/>
    </source>
</evidence>